<gene>
    <name evidence="13 14" type="primary">lpxK</name>
    <name evidence="14" type="ORF">MNKW57_25810</name>
</gene>
<evidence type="ECO:0000313" key="14">
    <source>
        <dbReference type="EMBL" id="GMG88260.1"/>
    </source>
</evidence>
<comment type="caution">
    <text evidence="14">The sequence shown here is derived from an EMBL/GenBank/DDBJ whole genome shotgun (WGS) entry which is preliminary data.</text>
</comment>
<keyword evidence="9 13" id="KW-0418">Kinase</keyword>
<evidence type="ECO:0000256" key="12">
    <source>
        <dbReference type="ARBA" id="ARBA00029757"/>
    </source>
</evidence>
<evidence type="ECO:0000256" key="7">
    <source>
        <dbReference type="ARBA" id="ARBA00022679"/>
    </source>
</evidence>
<dbReference type="Proteomes" id="UP001224392">
    <property type="component" value="Unassembled WGS sequence"/>
</dbReference>
<reference evidence="14 15" key="1">
    <citation type="submission" date="2023-04" db="EMBL/GenBank/DDBJ databases">
        <title>Marinobulbifer ophiurae gen. nov., sp. Nov., isolate from tissue of brittle star Ophioplocus japonicus.</title>
        <authorList>
            <person name="Kawano K."/>
            <person name="Sawayama S."/>
            <person name="Nakagawa S."/>
        </authorList>
    </citation>
    <scope>NUCLEOTIDE SEQUENCE [LARGE SCALE GENOMIC DNA]</scope>
    <source>
        <strain evidence="14 15">NKW57</strain>
    </source>
</reference>
<dbReference type="SUPFAM" id="SSF52540">
    <property type="entry name" value="P-loop containing nucleoside triphosphate hydrolases"/>
    <property type="match status" value="1"/>
</dbReference>
<dbReference type="HAMAP" id="MF_00409">
    <property type="entry name" value="LpxK"/>
    <property type="match status" value="1"/>
</dbReference>
<proteinExistence type="inferred from homology"/>
<evidence type="ECO:0000313" key="15">
    <source>
        <dbReference type="Proteomes" id="UP001224392"/>
    </source>
</evidence>
<evidence type="ECO:0000256" key="9">
    <source>
        <dbReference type="ARBA" id="ARBA00022777"/>
    </source>
</evidence>
<comment type="similarity">
    <text evidence="13">Belongs to the LpxK family.</text>
</comment>
<evidence type="ECO:0000256" key="5">
    <source>
        <dbReference type="ARBA" id="ARBA00022516"/>
    </source>
</evidence>
<feature type="binding site" evidence="13">
    <location>
        <begin position="58"/>
        <end position="65"/>
    </location>
    <ligand>
        <name>ATP</name>
        <dbReference type="ChEBI" id="CHEBI:30616"/>
    </ligand>
</feature>
<comment type="catalytic activity">
    <reaction evidence="13">
        <text>a lipid A disaccharide + ATP = a lipid IVA + ADP + H(+)</text>
        <dbReference type="Rhea" id="RHEA:67840"/>
        <dbReference type="ChEBI" id="CHEBI:15378"/>
        <dbReference type="ChEBI" id="CHEBI:30616"/>
        <dbReference type="ChEBI" id="CHEBI:176343"/>
        <dbReference type="ChEBI" id="CHEBI:176425"/>
        <dbReference type="ChEBI" id="CHEBI:456216"/>
        <dbReference type="EC" id="2.7.1.130"/>
    </reaction>
</comment>
<organism evidence="14 15">
    <name type="scientific">Biformimicrobium ophioploci</name>
    <dbReference type="NCBI Taxonomy" id="3036711"/>
    <lineage>
        <taxon>Bacteria</taxon>
        <taxon>Pseudomonadati</taxon>
        <taxon>Pseudomonadota</taxon>
        <taxon>Gammaproteobacteria</taxon>
        <taxon>Cellvibrionales</taxon>
        <taxon>Microbulbiferaceae</taxon>
        <taxon>Biformimicrobium</taxon>
    </lineage>
</organism>
<keyword evidence="10 13" id="KW-0067">ATP-binding</keyword>
<keyword evidence="8 13" id="KW-0547">Nucleotide-binding</keyword>
<evidence type="ECO:0000256" key="1">
    <source>
        <dbReference type="ARBA" id="ARBA00002274"/>
    </source>
</evidence>
<evidence type="ECO:0000256" key="10">
    <source>
        <dbReference type="ARBA" id="ARBA00022840"/>
    </source>
</evidence>
<dbReference type="PANTHER" id="PTHR42724:SF1">
    <property type="entry name" value="TETRAACYLDISACCHARIDE 4'-KINASE, MITOCHONDRIAL-RELATED"/>
    <property type="match status" value="1"/>
</dbReference>
<accession>A0ABQ6M1M9</accession>
<evidence type="ECO:0000256" key="6">
    <source>
        <dbReference type="ARBA" id="ARBA00022556"/>
    </source>
</evidence>
<name>A0ABQ6M1M9_9GAMM</name>
<dbReference type="NCBIfam" id="TIGR00682">
    <property type="entry name" value="lpxK"/>
    <property type="match status" value="1"/>
</dbReference>
<keyword evidence="6 13" id="KW-0441">Lipid A biosynthesis</keyword>
<keyword evidence="15" id="KW-1185">Reference proteome</keyword>
<evidence type="ECO:0000256" key="13">
    <source>
        <dbReference type="HAMAP-Rule" id="MF_00409"/>
    </source>
</evidence>
<sequence>MSLESWINRQWYESKSGVRWMTPLAALYRKVVNKKRAQYLENPPLPLRVPVVVVGNLTAGGAGKTPLVAEITRQLQARGHRPAIISRGYGGKAPSYPYAVTEQSHPLESGDEPLLLRVVTSAPVYVDPERARAAEAAIAHSQCDVLVADDGLQHYGLWRSVEVCVVDGSRGFGNGKLIPQGPLREPLERLDSVDFIVVNGAPEASVAAQLSGRETHEMHVAPARWHQFRLDRESDIEIEEGPRPGRCHVVAGIANPGRVFRTVEQMGFEVIPHPFDDHHEFTANDLKFGDDYPVIMTMKDAVKCRAFWQPHWWALEIKAELPDALLEELMAAIGITKESDEQ</sequence>
<dbReference type="PANTHER" id="PTHR42724">
    <property type="entry name" value="TETRAACYLDISACCHARIDE 4'-KINASE"/>
    <property type="match status" value="1"/>
</dbReference>
<dbReference type="Pfam" id="PF02606">
    <property type="entry name" value="LpxK"/>
    <property type="match status" value="1"/>
</dbReference>
<dbReference type="EMBL" id="BSYJ01000005">
    <property type="protein sequence ID" value="GMG88260.1"/>
    <property type="molecule type" value="Genomic_DNA"/>
</dbReference>
<dbReference type="RefSeq" id="WP_285764866.1">
    <property type="nucleotide sequence ID" value="NZ_BSYJ01000005.1"/>
</dbReference>
<keyword evidence="11 13" id="KW-0443">Lipid metabolism</keyword>
<dbReference type="InterPro" id="IPR027417">
    <property type="entry name" value="P-loop_NTPase"/>
</dbReference>
<dbReference type="EC" id="2.7.1.130" evidence="3 13"/>
<dbReference type="InterPro" id="IPR003758">
    <property type="entry name" value="LpxK"/>
</dbReference>
<evidence type="ECO:0000256" key="3">
    <source>
        <dbReference type="ARBA" id="ARBA00012071"/>
    </source>
</evidence>
<comment type="function">
    <text evidence="1 13">Transfers the gamma-phosphate of ATP to the 4'-position of a tetraacyldisaccharide 1-phosphate intermediate (termed DS-1-P) to form tetraacyldisaccharide 1,4'-bis-phosphate (lipid IVA).</text>
</comment>
<evidence type="ECO:0000256" key="2">
    <source>
        <dbReference type="ARBA" id="ARBA00004870"/>
    </source>
</evidence>
<comment type="pathway">
    <text evidence="2 13">Glycolipid biosynthesis; lipid IV(A) biosynthesis; lipid IV(A) from (3R)-3-hydroxytetradecanoyl-[acyl-carrier-protein] and UDP-N-acetyl-alpha-D-glucosamine: step 6/6.</text>
</comment>
<protein>
    <recommendedName>
        <fullName evidence="4 13">Tetraacyldisaccharide 4'-kinase</fullName>
        <ecNumber evidence="3 13">2.7.1.130</ecNumber>
    </recommendedName>
    <alternativeName>
        <fullName evidence="12 13">Lipid A 4'-kinase</fullName>
    </alternativeName>
</protein>
<evidence type="ECO:0000256" key="11">
    <source>
        <dbReference type="ARBA" id="ARBA00023098"/>
    </source>
</evidence>
<evidence type="ECO:0000256" key="8">
    <source>
        <dbReference type="ARBA" id="ARBA00022741"/>
    </source>
</evidence>
<keyword evidence="7 13" id="KW-0808">Transferase</keyword>
<evidence type="ECO:0000256" key="4">
    <source>
        <dbReference type="ARBA" id="ARBA00016436"/>
    </source>
</evidence>
<keyword evidence="5 13" id="KW-0444">Lipid biosynthesis</keyword>